<sequence length="139" mass="15538">MKIFGSKMTASDLGEALIVAAQRWRASRKRTSVKQAKIRSFTTTDNDEYESVSVIERPVGPLSGPNMMSEFNPAAWGLPLKPKQSKNSPSCPLIESNFYKNLVETLQKSIGMGFHGSSLLRSFNEQEHQWSIHGCSFQN</sequence>
<evidence type="ECO:0000313" key="2">
    <source>
        <dbReference type="EMBL" id="CAL6052171.1"/>
    </source>
</evidence>
<dbReference type="Proteomes" id="UP001642409">
    <property type="component" value="Unassembled WGS sequence"/>
</dbReference>
<dbReference type="EMBL" id="CAXDID020000191">
    <property type="protein sequence ID" value="CAL6052171.1"/>
    <property type="molecule type" value="Genomic_DNA"/>
</dbReference>
<dbReference type="EMBL" id="CATOUU010000623">
    <property type="protein sequence ID" value="CAI9935720.1"/>
    <property type="molecule type" value="Genomic_DNA"/>
</dbReference>
<reference evidence="2 3" key="2">
    <citation type="submission" date="2024-07" db="EMBL/GenBank/DDBJ databases">
        <authorList>
            <person name="Akdeniz Z."/>
        </authorList>
    </citation>
    <scope>NUCLEOTIDE SEQUENCE [LARGE SCALE GENOMIC DNA]</scope>
</reference>
<reference evidence="1" key="1">
    <citation type="submission" date="2023-06" db="EMBL/GenBank/DDBJ databases">
        <authorList>
            <person name="Kurt Z."/>
        </authorList>
    </citation>
    <scope>NUCLEOTIDE SEQUENCE</scope>
</reference>
<proteinExistence type="predicted"/>
<dbReference type="AlphaFoldDB" id="A0AA86PGW3"/>
<organism evidence="1">
    <name type="scientific">Hexamita inflata</name>
    <dbReference type="NCBI Taxonomy" id="28002"/>
    <lineage>
        <taxon>Eukaryota</taxon>
        <taxon>Metamonada</taxon>
        <taxon>Diplomonadida</taxon>
        <taxon>Hexamitidae</taxon>
        <taxon>Hexamitinae</taxon>
        <taxon>Hexamita</taxon>
    </lineage>
</organism>
<name>A0AA86PGW3_9EUKA</name>
<evidence type="ECO:0000313" key="1">
    <source>
        <dbReference type="EMBL" id="CAI9935720.1"/>
    </source>
</evidence>
<accession>A0AA86PGW3</accession>
<evidence type="ECO:0000313" key="3">
    <source>
        <dbReference type="Proteomes" id="UP001642409"/>
    </source>
</evidence>
<keyword evidence="3" id="KW-1185">Reference proteome</keyword>
<comment type="caution">
    <text evidence="1">The sequence shown here is derived from an EMBL/GenBank/DDBJ whole genome shotgun (WGS) entry which is preliminary data.</text>
</comment>
<gene>
    <name evidence="1" type="ORF">HINF_LOCUS23365</name>
    <name evidence="2" type="ORF">HINF_LOCUS44719</name>
</gene>
<protein>
    <submittedName>
        <fullName evidence="2">Hypothetical_protein</fullName>
    </submittedName>
</protein>